<keyword evidence="1" id="KW-1133">Transmembrane helix</keyword>
<dbReference type="Proteomes" id="UP001381693">
    <property type="component" value="Unassembled WGS sequence"/>
</dbReference>
<evidence type="ECO:0000313" key="3">
    <source>
        <dbReference type="Proteomes" id="UP001381693"/>
    </source>
</evidence>
<sequence>MFPFLFVAKLVVQDIPLTRFTYTQSSSIYSSLACFLPCSIDIPRAFDVLFMPFIHLILGLSIDLTPITFALLTLFTK</sequence>
<keyword evidence="3" id="KW-1185">Reference proteome</keyword>
<protein>
    <submittedName>
        <fullName evidence="2">Uncharacterized protein</fullName>
    </submittedName>
</protein>
<dbReference type="EMBL" id="JAXCGZ010001925">
    <property type="protein sequence ID" value="KAK7084999.1"/>
    <property type="molecule type" value="Genomic_DNA"/>
</dbReference>
<keyword evidence="1" id="KW-0472">Membrane</keyword>
<name>A0AAN9AE27_HALRR</name>
<reference evidence="2 3" key="1">
    <citation type="submission" date="2023-11" db="EMBL/GenBank/DDBJ databases">
        <title>Halocaridina rubra genome assembly.</title>
        <authorList>
            <person name="Smith C."/>
        </authorList>
    </citation>
    <scope>NUCLEOTIDE SEQUENCE [LARGE SCALE GENOMIC DNA]</scope>
    <source>
        <strain evidence="2">EP-1</strain>
        <tissue evidence="2">Whole</tissue>
    </source>
</reference>
<dbReference type="AlphaFoldDB" id="A0AAN9AE27"/>
<evidence type="ECO:0000256" key="1">
    <source>
        <dbReference type="SAM" id="Phobius"/>
    </source>
</evidence>
<feature type="transmembrane region" description="Helical" evidence="1">
    <location>
        <begin position="53"/>
        <end position="75"/>
    </location>
</feature>
<proteinExistence type="predicted"/>
<comment type="caution">
    <text evidence="2">The sequence shown here is derived from an EMBL/GenBank/DDBJ whole genome shotgun (WGS) entry which is preliminary data.</text>
</comment>
<gene>
    <name evidence="2" type="ORF">SK128_027641</name>
</gene>
<accession>A0AAN9AE27</accession>
<evidence type="ECO:0000313" key="2">
    <source>
        <dbReference type="EMBL" id="KAK7084999.1"/>
    </source>
</evidence>
<organism evidence="2 3">
    <name type="scientific">Halocaridina rubra</name>
    <name type="common">Hawaiian red shrimp</name>
    <dbReference type="NCBI Taxonomy" id="373956"/>
    <lineage>
        <taxon>Eukaryota</taxon>
        <taxon>Metazoa</taxon>
        <taxon>Ecdysozoa</taxon>
        <taxon>Arthropoda</taxon>
        <taxon>Crustacea</taxon>
        <taxon>Multicrustacea</taxon>
        <taxon>Malacostraca</taxon>
        <taxon>Eumalacostraca</taxon>
        <taxon>Eucarida</taxon>
        <taxon>Decapoda</taxon>
        <taxon>Pleocyemata</taxon>
        <taxon>Caridea</taxon>
        <taxon>Atyoidea</taxon>
        <taxon>Atyidae</taxon>
        <taxon>Halocaridina</taxon>
    </lineage>
</organism>
<keyword evidence="1" id="KW-0812">Transmembrane</keyword>